<dbReference type="PANTHER" id="PTHR43489">
    <property type="entry name" value="ISOMERASE"/>
    <property type="match status" value="1"/>
</dbReference>
<comment type="caution">
    <text evidence="5">The sequence shown here is derived from an EMBL/GenBank/DDBJ whole genome shotgun (WGS) entry which is preliminary data.</text>
</comment>
<evidence type="ECO:0000259" key="4">
    <source>
        <dbReference type="Pfam" id="PF01261"/>
    </source>
</evidence>
<dbReference type="PIRSF" id="PIRSF006241">
    <property type="entry name" value="HyI"/>
    <property type="match status" value="1"/>
</dbReference>
<feature type="active site" description="Proton donor/acceptor" evidence="3">
    <location>
        <position position="143"/>
    </location>
</feature>
<dbReference type="InterPro" id="IPR050417">
    <property type="entry name" value="Sugar_Epim/Isomerase"/>
</dbReference>
<dbReference type="GO" id="GO:0008903">
    <property type="term" value="F:hydroxypyruvate isomerase activity"/>
    <property type="evidence" value="ECO:0007669"/>
    <property type="project" value="TreeGrafter"/>
</dbReference>
<dbReference type="PANTHER" id="PTHR43489:SF13">
    <property type="entry name" value="HYDROXYPYRUVATE ISOMERASE"/>
    <property type="match status" value="1"/>
</dbReference>
<dbReference type="InterPro" id="IPR036237">
    <property type="entry name" value="Xyl_isomerase-like_sf"/>
</dbReference>
<dbReference type="Gene3D" id="3.20.20.150">
    <property type="entry name" value="Divalent-metal-dependent TIM barrel enzymes"/>
    <property type="match status" value="1"/>
</dbReference>
<organism evidence="5 6">
    <name type="scientific">Sulfobacillus benefaciens</name>
    <dbReference type="NCBI Taxonomy" id="453960"/>
    <lineage>
        <taxon>Bacteria</taxon>
        <taxon>Bacillati</taxon>
        <taxon>Bacillota</taxon>
        <taxon>Clostridia</taxon>
        <taxon>Eubacteriales</taxon>
        <taxon>Clostridiales Family XVII. Incertae Sedis</taxon>
        <taxon>Sulfobacillus</taxon>
    </lineage>
</organism>
<dbReference type="SUPFAM" id="SSF51658">
    <property type="entry name" value="Xylose isomerase-like"/>
    <property type="match status" value="1"/>
</dbReference>
<feature type="active site" description="Proton donor/acceptor" evidence="3">
    <location>
        <position position="240"/>
    </location>
</feature>
<accession>A0A2T2X4D0</accession>
<evidence type="ECO:0000313" key="5">
    <source>
        <dbReference type="EMBL" id="PSR29339.1"/>
    </source>
</evidence>
<sequence>MIRYAANLSLLYPDRPFLERFAAARRSGFSAVEFMFPYAAGLDAVEEALTDHQLQLILFNLPAGRWEDGERGIAILPDRRSEFREGVAEAIRYATRLQCSRINCLAGILPGDLSADEAWATLADNTAYAADRLAEHGIRLMVEAVNSLDIPGFFLNTPTRVEKLLDQIQRPNAYIQYDVYHTQRMQGELIGTFKRLASRIGHVQIADNPGRHEPGTGEIHYDHVLQAFEELGYEGFVGLEYIPAADTDAGLRWLPREKR</sequence>
<proteinExistence type="inferred from homology"/>
<dbReference type="Proteomes" id="UP000242699">
    <property type="component" value="Unassembled WGS sequence"/>
</dbReference>
<keyword evidence="1 2" id="KW-0413">Isomerase</keyword>
<dbReference type="Pfam" id="PF01261">
    <property type="entry name" value="AP_endonuc_2"/>
    <property type="match status" value="1"/>
</dbReference>
<dbReference type="FunFam" id="3.20.20.150:FF:000007">
    <property type="entry name" value="Hydroxypyruvate isomerase"/>
    <property type="match status" value="1"/>
</dbReference>
<evidence type="ECO:0000256" key="3">
    <source>
        <dbReference type="PIRSR" id="PIRSR006241-50"/>
    </source>
</evidence>
<protein>
    <submittedName>
        <fullName evidence="5">Hydroxypyruvate isomerase</fullName>
    </submittedName>
</protein>
<name>A0A2T2X4D0_9FIRM</name>
<dbReference type="GO" id="GO:0046487">
    <property type="term" value="P:glyoxylate metabolic process"/>
    <property type="evidence" value="ECO:0007669"/>
    <property type="project" value="TreeGrafter"/>
</dbReference>
<evidence type="ECO:0000313" key="6">
    <source>
        <dbReference type="Proteomes" id="UP000242699"/>
    </source>
</evidence>
<gene>
    <name evidence="5" type="primary">hyi</name>
    <name evidence="5" type="ORF">C7B43_08320</name>
</gene>
<dbReference type="AlphaFoldDB" id="A0A2T2X4D0"/>
<dbReference type="NCBIfam" id="NF043033">
    <property type="entry name" value="OxoTetrIsom"/>
    <property type="match status" value="1"/>
</dbReference>
<reference evidence="5 6" key="1">
    <citation type="journal article" date="2014" name="BMC Genomics">
        <title>Comparison of environmental and isolate Sulfobacillus genomes reveals diverse carbon, sulfur, nitrogen, and hydrogen metabolisms.</title>
        <authorList>
            <person name="Justice N.B."/>
            <person name="Norman A."/>
            <person name="Brown C.T."/>
            <person name="Singh A."/>
            <person name="Thomas B.C."/>
            <person name="Banfield J.F."/>
        </authorList>
    </citation>
    <scope>NUCLEOTIDE SEQUENCE [LARGE SCALE GENOMIC DNA]</scope>
    <source>
        <strain evidence="5">AMDSBA1</strain>
    </source>
</reference>
<feature type="domain" description="Xylose isomerase-like TIM barrel" evidence="4">
    <location>
        <begin position="21"/>
        <end position="255"/>
    </location>
</feature>
<dbReference type="NCBIfam" id="TIGR03234">
    <property type="entry name" value="OH-pyruv-isom"/>
    <property type="match status" value="1"/>
</dbReference>
<evidence type="ECO:0000256" key="1">
    <source>
        <dbReference type="ARBA" id="ARBA00023235"/>
    </source>
</evidence>
<evidence type="ECO:0000256" key="2">
    <source>
        <dbReference type="PIRNR" id="PIRNR006241"/>
    </source>
</evidence>
<dbReference type="InterPro" id="IPR013022">
    <property type="entry name" value="Xyl_isomerase-like_TIM-brl"/>
</dbReference>
<keyword evidence="5" id="KW-0670">Pyruvate</keyword>
<dbReference type="EMBL" id="PXYT01000016">
    <property type="protein sequence ID" value="PSR29339.1"/>
    <property type="molecule type" value="Genomic_DNA"/>
</dbReference>
<dbReference type="InterPro" id="IPR026040">
    <property type="entry name" value="HyI-like"/>
</dbReference>
<dbReference type="InterPro" id="IPR053398">
    <property type="entry name" value="HPT_OtnI_isomerases"/>
</dbReference>
<dbReference type="InterPro" id="IPR017643">
    <property type="entry name" value="Hydroxypyruvate_isomerase"/>
</dbReference>
<comment type="similarity">
    <text evidence="2">Belongs to the hyi family.</text>
</comment>